<accession>A0A916SSQ2</accession>
<name>A0A916SSQ2_9HYPH</name>
<proteinExistence type="predicted"/>
<comment type="caution">
    <text evidence="1">The sequence shown here is derived from an EMBL/GenBank/DDBJ whole genome shotgun (WGS) entry which is preliminary data.</text>
</comment>
<protein>
    <submittedName>
        <fullName evidence="1">Uncharacterized protein</fullName>
    </submittedName>
</protein>
<gene>
    <name evidence="1" type="ORF">GCM10011491_44190</name>
</gene>
<evidence type="ECO:0000313" key="1">
    <source>
        <dbReference type="EMBL" id="GGB11431.1"/>
    </source>
</evidence>
<evidence type="ECO:0000313" key="2">
    <source>
        <dbReference type="Proteomes" id="UP000646478"/>
    </source>
</evidence>
<reference evidence="1" key="2">
    <citation type="submission" date="2020-09" db="EMBL/GenBank/DDBJ databases">
        <authorList>
            <person name="Sun Q."/>
            <person name="Zhou Y."/>
        </authorList>
    </citation>
    <scope>NUCLEOTIDE SEQUENCE</scope>
    <source>
        <strain evidence="1">CGMCC 1.15082</strain>
    </source>
</reference>
<organism evidence="1 2">
    <name type="scientific">Brucella endophytica</name>
    <dbReference type="NCBI Taxonomy" id="1963359"/>
    <lineage>
        <taxon>Bacteria</taxon>
        <taxon>Pseudomonadati</taxon>
        <taxon>Pseudomonadota</taxon>
        <taxon>Alphaproteobacteria</taxon>
        <taxon>Hyphomicrobiales</taxon>
        <taxon>Brucellaceae</taxon>
        <taxon>Brucella/Ochrobactrum group</taxon>
        <taxon>Brucella</taxon>
    </lineage>
</organism>
<dbReference type="EMBL" id="BMHH01000033">
    <property type="protein sequence ID" value="GGB11431.1"/>
    <property type="molecule type" value="Genomic_DNA"/>
</dbReference>
<sequence length="52" mass="5336">MVIIGTDMAAFNGATCQQHQAEKQPSGPFATILALSGNGHPIAGLSRKSKSP</sequence>
<dbReference type="AlphaFoldDB" id="A0A916SSQ2"/>
<keyword evidence="2" id="KW-1185">Reference proteome</keyword>
<dbReference type="Proteomes" id="UP000646478">
    <property type="component" value="Unassembled WGS sequence"/>
</dbReference>
<reference evidence="1" key="1">
    <citation type="journal article" date="2014" name="Int. J. Syst. Evol. Microbiol.">
        <title>Complete genome sequence of Corynebacterium casei LMG S-19264T (=DSM 44701T), isolated from a smear-ripened cheese.</title>
        <authorList>
            <consortium name="US DOE Joint Genome Institute (JGI-PGF)"/>
            <person name="Walter F."/>
            <person name="Albersmeier A."/>
            <person name="Kalinowski J."/>
            <person name="Ruckert C."/>
        </authorList>
    </citation>
    <scope>NUCLEOTIDE SEQUENCE</scope>
    <source>
        <strain evidence="1">CGMCC 1.15082</strain>
    </source>
</reference>